<sequence length="310" mass="32862">MRLLESLLKTLLILLSILSFTAAVPFSSPRTTETETEIELHPPNAVHLATSFISLSHALSSLRLTKCPLEVVSINQTTSKRSAGFPKRGHEEAAAAAAAHLSPPSAHLSLKFIALGRGTQNYTCPTTSKDNTPKNASATPIATGAVATLYDISCLAATPKDHALRFLHALPGFTRAIPQEVLAFYAVMLSQSAIIGEHYFSPSQSSSTTSTTAAAAMPVFDLRPATFGEHGGRYESNWVKAKKVESVNAPGSAPGSGGDDVPWLKMVAVEGSGINEIYRVHTAGGMSPATCAAHEGEFGVEYAAEYWFYG</sequence>
<dbReference type="EMBL" id="KZ824943">
    <property type="protein sequence ID" value="RAH72623.1"/>
    <property type="molecule type" value="Genomic_DNA"/>
</dbReference>
<proteinExistence type="predicted"/>
<gene>
    <name evidence="1" type="ORF">BO66DRAFT_469545</name>
</gene>
<dbReference type="Proteomes" id="UP000249661">
    <property type="component" value="Unassembled WGS sequence"/>
</dbReference>
<evidence type="ECO:0000313" key="1">
    <source>
        <dbReference type="EMBL" id="RAH72623.1"/>
    </source>
</evidence>
<name>A0ACD1HFJ9_9EURO</name>
<organism evidence="1 2">
    <name type="scientific">Aspergillus aculeatinus CBS 121060</name>
    <dbReference type="NCBI Taxonomy" id="1448322"/>
    <lineage>
        <taxon>Eukaryota</taxon>
        <taxon>Fungi</taxon>
        <taxon>Dikarya</taxon>
        <taxon>Ascomycota</taxon>
        <taxon>Pezizomycotina</taxon>
        <taxon>Eurotiomycetes</taxon>
        <taxon>Eurotiomycetidae</taxon>
        <taxon>Eurotiales</taxon>
        <taxon>Aspergillaceae</taxon>
        <taxon>Aspergillus</taxon>
        <taxon>Aspergillus subgen. Circumdati</taxon>
    </lineage>
</organism>
<keyword evidence="2" id="KW-1185">Reference proteome</keyword>
<accession>A0ACD1HFJ9</accession>
<protein>
    <submittedName>
        <fullName evidence="1">Uncharacterized protein</fullName>
    </submittedName>
</protein>
<evidence type="ECO:0000313" key="2">
    <source>
        <dbReference type="Proteomes" id="UP000249661"/>
    </source>
</evidence>
<reference evidence="1" key="1">
    <citation type="submission" date="2018-02" db="EMBL/GenBank/DDBJ databases">
        <title>The genomes of Aspergillus section Nigri reveals drivers in fungal speciation.</title>
        <authorList>
            <consortium name="DOE Joint Genome Institute"/>
            <person name="Vesth T.C."/>
            <person name="Nybo J."/>
            <person name="Theobald S."/>
            <person name="Brandl J."/>
            <person name="Frisvad J.C."/>
            <person name="Nielsen K.F."/>
            <person name="Lyhne E.K."/>
            <person name="Kogle M.E."/>
            <person name="Kuo A."/>
            <person name="Riley R."/>
            <person name="Clum A."/>
            <person name="Nolan M."/>
            <person name="Lipzen A."/>
            <person name="Salamov A."/>
            <person name="Henrissat B."/>
            <person name="Wiebenga A."/>
            <person name="De vries R.P."/>
            <person name="Grigoriev I.V."/>
            <person name="Mortensen U.H."/>
            <person name="Andersen M.R."/>
            <person name="Baker S.E."/>
        </authorList>
    </citation>
    <scope>NUCLEOTIDE SEQUENCE</scope>
    <source>
        <strain evidence="1">CBS 121060</strain>
    </source>
</reference>